<evidence type="ECO:0000313" key="3">
    <source>
        <dbReference type="EMBL" id="NKF23908.1"/>
    </source>
</evidence>
<proteinExistence type="predicted"/>
<reference evidence="3" key="1">
    <citation type="submission" date="2020-03" db="EMBL/GenBank/DDBJ databases">
        <title>Solimonas marina sp. nov., isolated from deep seawater of the Pacific Ocean.</title>
        <authorList>
            <person name="Liu X."/>
            <person name="Lai Q."/>
            <person name="Sun F."/>
            <person name="Gai Y."/>
            <person name="Li G."/>
            <person name="Shao Z."/>
        </authorList>
    </citation>
    <scope>NUCLEOTIDE SEQUENCE</scope>
    <source>
        <strain evidence="3">C16B3</strain>
    </source>
</reference>
<protein>
    <recommendedName>
        <fullName evidence="2">DUF6471 domain-containing protein</fullName>
    </recommendedName>
</protein>
<dbReference type="InterPro" id="IPR045526">
    <property type="entry name" value="DUF6471"/>
</dbReference>
<dbReference type="Proteomes" id="UP000653472">
    <property type="component" value="Unassembled WGS sequence"/>
</dbReference>
<evidence type="ECO:0000259" key="2">
    <source>
        <dbReference type="Pfam" id="PF20075"/>
    </source>
</evidence>
<keyword evidence="4" id="KW-1185">Reference proteome</keyword>
<dbReference type="AlphaFoldDB" id="A0A969WC96"/>
<evidence type="ECO:0000313" key="4">
    <source>
        <dbReference type="Proteomes" id="UP000653472"/>
    </source>
</evidence>
<name>A0A969WC96_9GAMM</name>
<dbReference type="EMBL" id="JAAVXB010000010">
    <property type="protein sequence ID" value="NKF23908.1"/>
    <property type="molecule type" value="Genomic_DNA"/>
</dbReference>
<accession>A0A969WC96</accession>
<feature type="region of interest" description="Disordered" evidence="1">
    <location>
        <begin position="1"/>
        <end position="37"/>
    </location>
</feature>
<comment type="caution">
    <text evidence="3">The sequence shown here is derived from an EMBL/GenBank/DDBJ whole genome shotgun (WGS) entry which is preliminary data.</text>
</comment>
<gene>
    <name evidence="3" type="ORF">G7Y82_16460</name>
</gene>
<feature type="domain" description="DUF6471" evidence="2">
    <location>
        <begin position="88"/>
        <end position="150"/>
    </location>
</feature>
<organism evidence="3 4">
    <name type="scientific">Solimonas marina</name>
    <dbReference type="NCBI Taxonomy" id="2714601"/>
    <lineage>
        <taxon>Bacteria</taxon>
        <taxon>Pseudomonadati</taxon>
        <taxon>Pseudomonadota</taxon>
        <taxon>Gammaproteobacteria</taxon>
        <taxon>Nevskiales</taxon>
        <taxon>Nevskiaceae</taxon>
        <taxon>Solimonas</taxon>
    </lineage>
</organism>
<dbReference type="Pfam" id="PF20075">
    <property type="entry name" value="DUF6471"/>
    <property type="match status" value="1"/>
</dbReference>
<sequence length="180" mass="19768">MRRFQSFRAIPDVGHTHGQRQAGTFLPSQGHAGADGDRADLRRSAAELRGAQESAAPQRETCVARAIDLKPDHPRQRSPPHAMKEHREVIKRIIRVERARAGVTFDEISRALARAGISQSSSNLRAKASRGQMEAGLFLAVLDALGVRSIDIINVIPDLQRRPAMPQRSTDDAGQTPDQD</sequence>
<evidence type="ECO:0000256" key="1">
    <source>
        <dbReference type="SAM" id="MobiDB-lite"/>
    </source>
</evidence>